<dbReference type="AlphaFoldDB" id="A0AAV6VLB9"/>
<feature type="region of interest" description="Disordered" evidence="1">
    <location>
        <begin position="22"/>
        <end position="105"/>
    </location>
</feature>
<name>A0AAV6VLB9_9ARAC</name>
<feature type="compositionally biased region" description="Basic and acidic residues" evidence="1">
    <location>
        <begin position="87"/>
        <end position="105"/>
    </location>
</feature>
<proteinExistence type="predicted"/>
<keyword evidence="3" id="KW-1185">Reference proteome</keyword>
<comment type="caution">
    <text evidence="2">The sequence shown here is derived from an EMBL/GenBank/DDBJ whole genome shotgun (WGS) entry which is preliminary data.</text>
</comment>
<protein>
    <submittedName>
        <fullName evidence="2">Uncharacterized protein</fullName>
    </submittedName>
</protein>
<accession>A0AAV6VLB9</accession>
<sequence>MTKEPVLDVSLGDVWRTRLFQQSRRGSADDVSDEGGRTVPSEYYSRHNLLRPESPPSYVMPPNRGRKVFSFRPGTVQQDQQKGWPSRAHDGSTEQQRVHEEGPRK</sequence>
<dbReference type="Proteomes" id="UP000827092">
    <property type="component" value="Unassembled WGS sequence"/>
</dbReference>
<dbReference type="EMBL" id="JAFNEN010000053">
    <property type="protein sequence ID" value="KAG8197592.1"/>
    <property type="molecule type" value="Genomic_DNA"/>
</dbReference>
<gene>
    <name evidence="2" type="ORF">JTE90_021322</name>
</gene>
<evidence type="ECO:0000313" key="3">
    <source>
        <dbReference type="Proteomes" id="UP000827092"/>
    </source>
</evidence>
<evidence type="ECO:0000256" key="1">
    <source>
        <dbReference type="SAM" id="MobiDB-lite"/>
    </source>
</evidence>
<evidence type="ECO:0000313" key="2">
    <source>
        <dbReference type="EMBL" id="KAG8197592.1"/>
    </source>
</evidence>
<reference evidence="2 3" key="1">
    <citation type="journal article" date="2022" name="Nat. Ecol. Evol.">
        <title>A masculinizing supergene underlies an exaggerated male reproductive morph in a spider.</title>
        <authorList>
            <person name="Hendrickx F."/>
            <person name="De Corte Z."/>
            <person name="Sonet G."/>
            <person name="Van Belleghem S.M."/>
            <person name="Kostlbacher S."/>
            <person name="Vangestel C."/>
        </authorList>
    </citation>
    <scope>NUCLEOTIDE SEQUENCE [LARGE SCALE GENOMIC DNA]</scope>
    <source>
        <strain evidence="2">W744_W776</strain>
    </source>
</reference>
<organism evidence="2 3">
    <name type="scientific">Oedothorax gibbosus</name>
    <dbReference type="NCBI Taxonomy" id="931172"/>
    <lineage>
        <taxon>Eukaryota</taxon>
        <taxon>Metazoa</taxon>
        <taxon>Ecdysozoa</taxon>
        <taxon>Arthropoda</taxon>
        <taxon>Chelicerata</taxon>
        <taxon>Arachnida</taxon>
        <taxon>Araneae</taxon>
        <taxon>Araneomorphae</taxon>
        <taxon>Entelegynae</taxon>
        <taxon>Araneoidea</taxon>
        <taxon>Linyphiidae</taxon>
        <taxon>Erigoninae</taxon>
        <taxon>Oedothorax</taxon>
    </lineage>
</organism>